<dbReference type="EMBL" id="JARTCD010000099">
    <property type="protein sequence ID" value="KAJ8652592.1"/>
    <property type="molecule type" value="Genomic_DNA"/>
</dbReference>
<evidence type="ECO:0000313" key="2">
    <source>
        <dbReference type="Proteomes" id="UP001234581"/>
    </source>
</evidence>
<dbReference type="SUPFAM" id="SSF52047">
    <property type="entry name" value="RNI-like"/>
    <property type="match status" value="1"/>
</dbReference>
<reference evidence="1 2" key="1">
    <citation type="submission" date="2023-03" db="EMBL/GenBank/DDBJ databases">
        <title>Genome sequence of Lichtheimia ornata CBS 291.66.</title>
        <authorList>
            <person name="Mohabir J.T."/>
            <person name="Shea T.P."/>
            <person name="Kurbessoian T."/>
            <person name="Berby B."/>
            <person name="Fontaine J."/>
            <person name="Livny J."/>
            <person name="Gnirke A."/>
            <person name="Stajich J.E."/>
            <person name="Cuomo C.A."/>
        </authorList>
    </citation>
    <scope>NUCLEOTIDE SEQUENCE [LARGE SCALE GENOMIC DNA]</scope>
    <source>
        <strain evidence="1">CBS 291.66</strain>
    </source>
</reference>
<keyword evidence="2" id="KW-1185">Reference proteome</keyword>
<dbReference type="GeneID" id="83219137"/>
<dbReference type="InterPro" id="IPR032675">
    <property type="entry name" value="LRR_dom_sf"/>
</dbReference>
<dbReference type="Proteomes" id="UP001234581">
    <property type="component" value="Unassembled WGS sequence"/>
</dbReference>
<organism evidence="1 2">
    <name type="scientific">Lichtheimia ornata</name>
    <dbReference type="NCBI Taxonomy" id="688661"/>
    <lineage>
        <taxon>Eukaryota</taxon>
        <taxon>Fungi</taxon>
        <taxon>Fungi incertae sedis</taxon>
        <taxon>Mucoromycota</taxon>
        <taxon>Mucoromycotina</taxon>
        <taxon>Mucoromycetes</taxon>
        <taxon>Mucorales</taxon>
        <taxon>Lichtheimiaceae</taxon>
        <taxon>Lichtheimia</taxon>
    </lineage>
</organism>
<evidence type="ECO:0000313" key="1">
    <source>
        <dbReference type="EMBL" id="KAJ8652592.1"/>
    </source>
</evidence>
<dbReference type="AlphaFoldDB" id="A0AAD7UTY7"/>
<dbReference type="RefSeq" id="XP_058337506.1">
    <property type="nucleotide sequence ID" value="XM_058491701.1"/>
</dbReference>
<gene>
    <name evidence="1" type="ORF">O0I10_011738</name>
</gene>
<name>A0AAD7UTY7_9FUNG</name>
<proteinExistence type="predicted"/>
<dbReference type="Gene3D" id="3.80.10.10">
    <property type="entry name" value="Ribonuclease Inhibitor"/>
    <property type="match status" value="1"/>
</dbReference>
<protein>
    <submittedName>
        <fullName evidence="1">Uncharacterized protein</fullName>
    </submittedName>
</protein>
<sequence length="367" mass="41439">MASIENIAWSELLKHDSVTAQHGNDGNRIATATETLQETAQQFVKVLNERAKLLANSASLIQRDVYCQQGRYASAISIYDKGLQAVPKSDPYYQQLQQHRMAAVTNNDKRVDFISQLPLDIVVTNIVPRIQSTLFSHESYAPLYVSRTWRERFLQQPNGLDYHFGKEENTFMRGHDQLVRFAPYVQSLSGTVMGDARLDELFSRAHFSNLRRLELYCNDSNPRDPVINGLQMIAHSLTHLVIFDGCSIPLQDVFESCPSLVSLSTFGEGHVFRSSSPSTRYPKMAHLAIHNVLGPRFTYDTMVDILKLFPSLMSLKITPTPDSSVLTILHEYCPSLQILNFSNEGAIPERNDVHPNRSGITYARLHG</sequence>
<comment type="caution">
    <text evidence="1">The sequence shown here is derived from an EMBL/GenBank/DDBJ whole genome shotgun (WGS) entry which is preliminary data.</text>
</comment>
<accession>A0AAD7UTY7</accession>